<evidence type="ECO:0000313" key="2">
    <source>
        <dbReference type="EMBL" id="SMG44100.1"/>
    </source>
</evidence>
<reference evidence="2 3" key="1">
    <citation type="submission" date="2017-04" db="EMBL/GenBank/DDBJ databases">
        <authorList>
            <person name="Afonso C.L."/>
            <person name="Miller P.J."/>
            <person name="Scott M.A."/>
            <person name="Spackman E."/>
            <person name="Goraichik I."/>
            <person name="Dimitrov K.M."/>
            <person name="Suarez D.L."/>
            <person name="Swayne D.E."/>
        </authorList>
    </citation>
    <scope>NUCLEOTIDE SEQUENCE [LARGE SCALE GENOMIC DNA]</scope>
    <source>
        <strain evidence="2 3">11</strain>
    </source>
</reference>
<accession>A0A1X7KRP3</accession>
<dbReference type="AlphaFoldDB" id="A0A1X7KRP3"/>
<evidence type="ECO:0000313" key="3">
    <source>
        <dbReference type="Proteomes" id="UP000193834"/>
    </source>
</evidence>
<feature type="transmembrane region" description="Helical" evidence="1">
    <location>
        <begin position="45"/>
        <end position="63"/>
    </location>
</feature>
<keyword evidence="1" id="KW-1133">Transmembrane helix</keyword>
<gene>
    <name evidence="2" type="ORF">SAMN06295960_2619</name>
</gene>
<dbReference type="STRING" id="1852522.SAMN06295960_2619"/>
<name>A0A1X7KRP3_9BACL</name>
<dbReference type="EMBL" id="FXAZ01000003">
    <property type="protein sequence ID" value="SMG44100.1"/>
    <property type="molecule type" value="Genomic_DNA"/>
</dbReference>
<keyword evidence="1" id="KW-0812">Transmembrane</keyword>
<sequence>MLENLFMFLAVTNSLLVSFFKNGVWVIGFFYLLNKTFRNEKLKKASLFTFIIVIIIMLLYVVVDNLSKLDFS</sequence>
<proteinExistence type="predicted"/>
<organism evidence="2 3">
    <name type="scientific">Paenibacillus aquistagni</name>
    <dbReference type="NCBI Taxonomy" id="1852522"/>
    <lineage>
        <taxon>Bacteria</taxon>
        <taxon>Bacillati</taxon>
        <taxon>Bacillota</taxon>
        <taxon>Bacilli</taxon>
        <taxon>Bacillales</taxon>
        <taxon>Paenibacillaceae</taxon>
        <taxon>Paenibacillus</taxon>
    </lineage>
</organism>
<evidence type="ECO:0000256" key="1">
    <source>
        <dbReference type="SAM" id="Phobius"/>
    </source>
</evidence>
<feature type="transmembrane region" description="Helical" evidence="1">
    <location>
        <begin position="6"/>
        <end position="33"/>
    </location>
</feature>
<keyword evidence="1" id="KW-0472">Membrane</keyword>
<protein>
    <submittedName>
        <fullName evidence="2">Uncharacterized protein</fullName>
    </submittedName>
</protein>
<dbReference type="Proteomes" id="UP000193834">
    <property type="component" value="Unassembled WGS sequence"/>
</dbReference>
<keyword evidence="3" id="KW-1185">Reference proteome</keyword>